<evidence type="ECO:0000313" key="3">
    <source>
        <dbReference type="Proteomes" id="UP001500420"/>
    </source>
</evidence>
<accession>A0AAV3T7V0</accession>
<dbReference type="SUPFAM" id="SSF52833">
    <property type="entry name" value="Thioredoxin-like"/>
    <property type="match status" value="1"/>
</dbReference>
<dbReference type="Gene3D" id="3.40.30.10">
    <property type="entry name" value="Glutaredoxin"/>
    <property type="match status" value="1"/>
</dbReference>
<gene>
    <name evidence="2" type="ORF">GCM10009020_09190</name>
</gene>
<dbReference type="PROSITE" id="PS51354">
    <property type="entry name" value="GLUTAREDOXIN_2"/>
    <property type="match status" value="1"/>
</dbReference>
<dbReference type="PANTHER" id="PTHR45288">
    <property type="entry name" value="THIOREDOXIN FAMILY PROTEIN"/>
    <property type="match status" value="1"/>
</dbReference>
<protein>
    <submittedName>
        <fullName evidence="2">Glutathione S-transferase N-terminal domain-containing protein</fullName>
    </submittedName>
</protein>
<comment type="caution">
    <text evidence="2">The sequence shown here is derived from an EMBL/GenBank/DDBJ whole genome shotgun (WGS) entry which is preliminary data.</text>
</comment>
<sequence>MLELYQDEDCPHSTDVREKLAELGVTYVIHNPRSVDGDVRNETSHRRLVEEGGQDQIPYLVDADRETTLYESDDIVAHLEEHYA</sequence>
<dbReference type="EMBL" id="BAAADV010000001">
    <property type="protein sequence ID" value="GAA0666151.1"/>
    <property type="molecule type" value="Genomic_DNA"/>
</dbReference>
<proteinExistence type="predicted"/>
<keyword evidence="3" id="KW-1185">Reference proteome</keyword>
<dbReference type="PANTHER" id="PTHR45288:SF1">
    <property type="entry name" value="THIOREDOXIN FAMILY PROTEIN"/>
    <property type="match status" value="1"/>
</dbReference>
<evidence type="ECO:0000313" key="2">
    <source>
        <dbReference type="EMBL" id="GAA0666151.1"/>
    </source>
</evidence>
<dbReference type="RefSeq" id="WP_343773369.1">
    <property type="nucleotide sequence ID" value="NZ_BAAADV010000001.1"/>
</dbReference>
<evidence type="ECO:0000259" key="1">
    <source>
        <dbReference type="PROSITE" id="PS50404"/>
    </source>
</evidence>
<reference evidence="2 3" key="1">
    <citation type="journal article" date="2019" name="Int. J. Syst. Evol. Microbiol.">
        <title>The Global Catalogue of Microorganisms (GCM) 10K type strain sequencing project: providing services to taxonomists for standard genome sequencing and annotation.</title>
        <authorList>
            <consortium name="The Broad Institute Genomics Platform"/>
            <consortium name="The Broad Institute Genome Sequencing Center for Infectious Disease"/>
            <person name="Wu L."/>
            <person name="Ma J."/>
        </authorList>
    </citation>
    <scope>NUCLEOTIDE SEQUENCE [LARGE SCALE GENOMIC DNA]</scope>
    <source>
        <strain evidence="2 3">JCM 16328</strain>
    </source>
</reference>
<dbReference type="InterPro" id="IPR004045">
    <property type="entry name" value="Glutathione_S-Trfase_N"/>
</dbReference>
<dbReference type="Proteomes" id="UP001500420">
    <property type="component" value="Unassembled WGS sequence"/>
</dbReference>
<dbReference type="InterPro" id="IPR036249">
    <property type="entry name" value="Thioredoxin-like_sf"/>
</dbReference>
<dbReference type="Pfam" id="PF13417">
    <property type="entry name" value="GST_N_3"/>
    <property type="match status" value="1"/>
</dbReference>
<name>A0AAV3T7V0_9EURY</name>
<feature type="domain" description="GST N-terminal" evidence="1">
    <location>
        <begin position="1"/>
        <end position="84"/>
    </location>
</feature>
<organism evidence="2 3">
    <name type="scientific">Natronoarchaeum mannanilyticum</name>
    <dbReference type="NCBI Taxonomy" id="926360"/>
    <lineage>
        <taxon>Archaea</taxon>
        <taxon>Methanobacteriati</taxon>
        <taxon>Methanobacteriota</taxon>
        <taxon>Stenosarchaea group</taxon>
        <taxon>Halobacteria</taxon>
        <taxon>Halobacteriales</taxon>
        <taxon>Natronoarchaeaceae</taxon>
    </lineage>
</organism>
<dbReference type="AlphaFoldDB" id="A0AAV3T7V0"/>
<dbReference type="PROSITE" id="PS50404">
    <property type="entry name" value="GST_NTER"/>
    <property type="match status" value="1"/>
</dbReference>